<dbReference type="InterPro" id="IPR017900">
    <property type="entry name" value="4Fe4S_Fe_S_CS"/>
</dbReference>
<keyword evidence="2" id="KW-0479">Metal-binding</keyword>
<keyword evidence="3" id="KW-0408">Iron</keyword>
<dbReference type="HOGENOM" id="CLU_043374_3_1_7"/>
<dbReference type="PROSITE" id="PS00198">
    <property type="entry name" value="4FE4S_FER_1"/>
    <property type="match status" value="1"/>
</dbReference>
<evidence type="ECO:0000256" key="3">
    <source>
        <dbReference type="ARBA" id="ARBA00023004"/>
    </source>
</evidence>
<reference evidence="7" key="1">
    <citation type="submission" date="2005-10" db="EMBL/GenBank/DDBJ databases">
        <title>Complete sequence of Pelobacter carbinolicus DSM 2380.</title>
        <authorList>
            <person name="Copeland A."/>
            <person name="Lucas S."/>
            <person name="Lapidus A."/>
            <person name="Barry K."/>
            <person name="Detter J.C."/>
            <person name="Glavina T."/>
            <person name="Hammon N."/>
            <person name="Israni S."/>
            <person name="Pitluck S."/>
            <person name="Chertkov O."/>
            <person name="Schmutz J."/>
            <person name="Larimer F."/>
            <person name="Land M."/>
            <person name="Kyrpides N."/>
            <person name="Ivanova N."/>
            <person name="Richardson P."/>
        </authorList>
    </citation>
    <scope>NUCLEOTIDE SEQUENCE [LARGE SCALE GENOMIC DNA]</scope>
    <source>
        <strain evidence="7">DSM 2380 / NBRC 103641 / GraBd1</strain>
    </source>
</reference>
<evidence type="ECO:0000256" key="1">
    <source>
        <dbReference type="ARBA" id="ARBA00022485"/>
    </source>
</evidence>
<dbReference type="Pfam" id="PF13247">
    <property type="entry name" value="Fer4_11"/>
    <property type="match status" value="1"/>
</dbReference>
<evidence type="ECO:0000313" key="7">
    <source>
        <dbReference type="Proteomes" id="UP000002534"/>
    </source>
</evidence>
<dbReference type="SUPFAM" id="SSF54862">
    <property type="entry name" value="4Fe-4S ferredoxins"/>
    <property type="match status" value="1"/>
</dbReference>
<keyword evidence="4" id="KW-0411">Iron-sulfur</keyword>
<dbReference type="CDD" id="cd10563">
    <property type="entry name" value="CooF_like"/>
    <property type="match status" value="1"/>
</dbReference>
<evidence type="ECO:0000259" key="5">
    <source>
        <dbReference type="PROSITE" id="PS51379"/>
    </source>
</evidence>
<dbReference type="Gene3D" id="3.30.70.20">
    <property type="match status" value="2"/>
</dbReference>
<dbReference type="KEGG" id="pca:Pcar_0059"/>
<proteinExistence type="predicted"/>
<keyword evidence="7" id="KW-1185">Reference proteome</keyword>
<dbReference type="EMBL" id="CP000142">
    <property type="protein sequence ID" value="ABA87322.1"/>
    <property type="molecule type" value="Genomic_DNA"/>
</dbReference>
<protein>
    <submittedName>
        <fullName evidence="6">Carbon monoxide dehydrogenase-associated iron-sulfur cluster-binding oxidoreductase CooF</fullName>
    </submittedName>
</protein>
<evidence type="ECO:0000313" key="6">
    <source>
        <dbReference type="EMBL" id="ABA87322.1"/>
    </source>
</evidence>
<feature type="domain" description="4Fe-4S ferredoxin-type" evidence="5">
    <location>
        <begin position="2"/>
        <end position="30"/>
    </location>
</feature>
<dbReference type="GO" id="GO:0051539">
    <property type="term" value="F:4 iron, 4 sulfur cluster binding"/>
    <property type="evidence" value="ECO:0007669"/>
    <property type="project" value="UniProtKB-KW"/>
</dbReference>
<gene>
    <name evidence="6" type="primary">cooF-2</name>
    <name evidence="6" type="ordered locus">Pcar_0059</name>
</gene>
<dbReference type="eggNOG" id="COG0437">
    <property type="taxonomic scope" value="Bacteria"/>
</dbReference>
<dbReference type="AlphaFoldDB" id="Q3A8H0"/>
<dbReference type="PROSITE" id="PS51379">
    <property type="entry name" value="4FE4S_FER_2"/>
    <property type="match status" value="3"/>
</dbReference>
<accession>Q3A8H0</accession>
<reference evidence="6 7" key="2">
    <citation type="journal article" date="2012" name="BMC Genomics">
        <title>The genome of Pelobacter carbinolicus reveals surprising metabolic capabilities and physiological features.</title>
        <authorList>
            <person name="Aklujkar M."/>
            <person name="Haveman S.A."/>
            <person name="Didonato R.Jr."/>
            <person name="Chertkov O."/>
            <person name="Han C.S."/>
            <person name="Land M.L."/>
            <person name="Brown P."/>
            <person name="Lovley D.R."/>
        </authorList>
    </citation>
    <scope>NUCLEOTIDE SEQUENCE [LARGE SCALE GENOMIC DNA]</scope>
    <source>
        <strain evidence="7">DSM 2380 / NBRC 103641 / GraBd1</strain>
    </source>
</reference>
<dbReference type="PANTHER" id="PTHR43177:SF3">
    <property type="entry name" value="PROTEIN NRFC HOMOLOG"/>
    <property type="match status" value="1"/>
</dbReference>
<evidence type="ECO:0000256" key="4">
    <source>
        <dbReference type="ARBA" id="ARBA00023014"/>
    </source>
</evidence>
<sequence length="198" mass="21801">MKKIFVDYRKCVACKACETACAVAHHPSGSLFGLVGDARTQVNIRVLGVEHEAFPVSCRHCDPAACLSACPAGAITRDPETDAVVQNPEKCQACAMCAMVCPFDAISFKHTHRALPGREVAYKCDLCHERLAQGEEPACVQACHSGALVFQDSEPQRQSRAVASLKVYLLGEGEEPPLFSMYRELRRKTFARRRMEKS</sequence>
<dbReference type="OrthoDB" id="9789030at2"/>
<dbReference type="PANTHER" id="PTHR43177">
    <property type="entry name" value="PROTEIN NRFC"/>
    <property type="match status" value="1"/>
</dbReference>
<keyword evidence="1" id="KW-0004">4Fe-4S</keyword>
<dbReference type="GO" id="GO:0046872">
    <property type="term" value="F:metal ion binding"/>
    <property type="evidence" value="ECO:0007669"/>
    <property type="project" value="UniProtKB-KW"/>
</dbReference>
<name>Q3A8H0_SYNC1</name>
<organism evidence="6 7">
    <name type="scientific">Syntrophotalea carbinolica (strain DSM 2380 / NBRC 103641 / GraBd1)</name>
    <name type="common">Pelobacter carbinolicus</name>
    <dbReference type="NCBI Taxonomy" id="338963"/>
    <lineage>
        <taxon>Bacteria</taxon>
        <taxon>Pseudomonadati</taxon>
        <taxon>Thermodesulfobacteriota</taxon>
        <taxon>Desulfuromonadia</taxon>
        <taxon>Desulfuromonadales</taxon>
        <taxon>Syntrophotaleaceae</taxon>
        <taxon>Syntrophotalea</taxon>
    </lineage>
</organism>
<dbReference type="InterPro" id="IPR017896">
    <property type="entry name" value="4Fe4S_Fe-S-bd"/>
</dbReference>
<feature type="domain" description="4Fe-4S ferredoxin-type" evidence="5">
    <location>
        <begin position="49"/>
        <end position="80"/>
    </location>
</feature>
<dbReference type="InterPro" id="IPR050954">
    <property type="entry name" value="ET_IronSulfur_Cluster-Binding"/>
</dbReference>
<dbReference type="RefSeq" id="WP_011339707.1">
    <property type="nucleotide sequence ID" value="NC_007498.2"/>
</dbReference>
<dbReference type="Proteomes" id="UP000002534">
    <property type="component" value="Chromosome"/>
</dbReference>
<dbReference type="STRING" id="338963.Pcar_0059"/>
<feature type="domain" description="4Fe-4S ferredoxin-type" evidence="5">
    <location>
        <begin position="82"/>
        <end position="111"/>
    </location>
</feature>
<evidence type="ECO:0000256" key="2">
    <source>
        <dbReference type="ARBA" id="ARBA00022723"/>
    </source>
</evidence>